<dbReference type="InterPro" id="IPR043128">
    <property type="entry name" value="Rev_trsase/Diguanyl_cyclase"/>
</dbReference>
<dbReference type="PANTHER" id="PTHR44757:SF2">
    <property type="entry name" value="BIOFILM ARCHITECTURE MAINTENANCE PROTEIN MBAA"/>
    <property type="match status" value="1"/>
</dbReference>
<evidence type="ECO:0000259" key="3">
    <source>
        <dbReference type="PROSITE" id="PS50883"/>
    </source>
</evidence>
<dbReference type="Pfam" id="PF01590">
    <property type="entry name" value="GAF"/>
    <property type="match status" value="1"/>
</dbReference>
<dbReference type="InterPro" id="IPR035919">
    <property type="entry name" value="EAL_sf"/>
</dbReference>
<reference evidence="6" key="1">
    <citation type="journal article" date="2019" name="Int. J. Syst. Evol. Microbiol.">
        <title>The Global Catalogue of Microorganisms (GCM) 10K type strain sequencing project: providing services to taxonomists for standard genome sequencing and annotation.</title>
        <authorList>
            <consortium name="The Broad Institute Genomics Platform"/>
            <consortium name="The Broad Institute Genome Sequencing Center for Infectious Disease"/>
            <person name="Wu L."/>
            <person name="Ma J."/>
        </authorList>
    </citation>
    <scope>NUCLEOTIDE SEQUENCE [LARGE SCALE GENOMIC DNA]</scope>
    <source>
        <strain evidence="6">JCM 17190</strain>
    </source>
</reference>
<dbReference type="InterPro" id="IPR029016">
    <property type="entry name" value="GAF-like_dom_sf"/>
</dbReference>
<protein>
    <submittedName>
        <fullName evidence="5">Uncharacterized protein</fullName>
    </submittedName>
</protein>
<dbReference type="InterPro" id="IPR052155">
    <property type="entry name" value="Biofilm_reg_signaling"/>
</dbReference>
<evidence type="ECO:0000259" key="2">
    <source>
        <dbReference type="PROSITE" id="PS50113"/>
    </source>
</evidence>
<organism evidence="5 6">
    <name type="scientific">Celeribacter arenosi</name>
    <dbReference type="NCBI Taxonomy" id="792649"/>
    <lineage>
        <taxon>Bacteria</taxon>
        <taxon>Pseudomonadati</taxon>
        <taxon>Pseudomonadota</taxon>
        <taxon>Alphaproteobacteria</taxon>
        <taxon>Rhodobacterales</taxon>
        <taxon>Roseobacteraceae</taxon>
        <taxon>Celeribacter</taxon>
    </lineage>
</organism>
<dbReference type="CDD" id="cd01949">
    <property type="entry name" value="GGDEF"/>
    <property type="match status" value="1"/>
</dbReference>
<dbReference type="InterPro" id="IPR029787">
    <property type="entry name" value="Nucleotide_cyclase"/>
</dbReference>
<sequence>MKYPVLDDEASRLQLLDDIGLMHSGHSAEFDAITDLAAQLLGCPIALISIVGEDEQWFKASVGLDATRAPRQDAFCGHTIMGKEPMIVRDARHDERFAANPLVIGEPHVVFYAGVPISIDGEHNLGTLCVIDKKPHQISDEQLEQLRGLAKVAEGLIASVKTQNEMNRLRLKESRKSEELSKTAILLEQVKELTGIGGWELKLDPPSLRWTDETKRIHELPLDYEPNLDEALQFYGPEARAAIESSIEKAMSDGLGWDLELPLTTALGNDIWVRAAGRPIFENGINTGLIGAFQDITERRKIAQTLQDSETKAKKAQQRLWGAIEALPEAFVMYDAEDRLVTCNKKYKEVYAASAPAIFEGAAFEDIIQFGLDNGQYPEAVGQEEAWLQERLERHKNPSGPMEQSVVGDRFLQIHEVRTEQGDTVGFRTDVTELHRQKRALERQASEMERQALALIKAMQDAEAASLTDGLTGLGNRRGLDMLLEDWEQRVAPGFEVVLIHVDLDRFKAINDVFGHAAGDHVLCVVSQILRDSVRSNEYIARVGGDEFVIAATFKNAQSAAEIIADRIIKACQESVDFNGQELRFGASIGIALAKNIGIGDLMENADIALYDAKSSGRNRCTLFTPELRAVAEEKKCMADELLRAFADDQIFPHFQPQVSAEDQSLVGVEALARWQHPTMGLVPPDVFLPVAEELGRLGDIDDIILRTSLETVQRLKLQGIQIPKLSVNLSYRRLKAKSLLNQVEDLRPWPCRLAFELLETIDYDQDADSFSWILDKLRDQDIEIELDDFGSGRASITTLLRLRPDRIKIDRQLVSSIAHEDSSANPLVKAICEMGNSLNIEMTAEGVETEAQAKVLKHLGCSVFQGYLFAPALSEQDLSQWLKNYKPRAAWTPALLHKSDEGQATPFRRRI</sequence>
<proteinExistence type="predicted"/>
<dbReference type="InterPro" id="IPR001633">
    <property type="entry name" value="EAL_dom"/>
</dbReference>
<dbReference type="SUPFAM" id="SSF141868">
    <property type="entry name" value="EAL domain-like"/>
    <property type="match status" value="1"/>
</dbReference>
<dbReference type="SMART" id="SM00267">
    <property type="entry name" value="GGDEF"/>
    <property type="match status" value="1"/>
</dbReference>
<dbReference type="CDD" id="cd01948">
    <property type="entry name" value="EAL"/>
    <property type="match status" value="1"/>
</dbReference>
<name>A0ABP7K7R9_9RHOB</name>
<dbReference type="Gene3D" id="3.30.70.270">
    <property type="match status" value="1"/>
</dbReference>
<dbReference type="InterPro" id="IPR000700">
    <property type="entry name" value="PAS-assoc_C"/>
</dbReference>
<dbReference type="InterPro" id="IPR000160">
    <property type="entry name" value="GGDEF_dom"/>
</dbReference>
<dbReference type="PROSITE" id="PS50113">
    <property type="entry name" value="PAC"/>
    <property type="match status" value="1"/>
</dbReference>
<dbReference type="Gene3D" id="3.20.20.450">
    <property type="entry name" value="EAL domain"/>
    <property type="match status" value="1"/>
</dbReference>
<keyword evidence="6" id="KW-1185">Reference proteome</keyword>
<feature type="domain" description="GGDEF" evidence="4">
    <location>
        <begin position="495"/>
        <end position="626"/>
    </location>
</feature>
<dbReference type="InterPro" id="IPR035965">
    <property type="entry name" value="PAS-like_dom_sf"/>
</dbReference>
<evidence type="ECO:0000313" key="5">
    <source>
        <dbReference type="EMBL" id="GAA3868174.1"/>
    </source>
</evidence>
<dbReference type="Gene3D" id="3.30.450.40">
    <property type="match status" value="1"/>
</dbReference>
<accession>A0ABP7K7R9</accession>
<dbReference type="PROSITE" id="PS50887">
    <property type="entry name" value="GGDEF"/>
    <property type="match status" value="1"/>
</dbReference>
<feature type="coiled-coil region" evidence="1">
    <location>
        <begin position="431"/>
        <end position="465"/>
    </location>
</feature>
<dbReference type="NCBIfam" id="TIGR00254">
    <property type="entry name" value="GGDEF"/>
    <property type="match status" value="1"/>
</dbReference>
<keyword evidence="1" id="KW-0175">Coiled coil</keyword>
<dbReference type="PROSITE" id="PS50883">
    <property type="entry name" value="EAL"/>
    <property type="match status" value="1"/>
</dbReference>
<dbReference type="SUPFAM" id="SSF55073">
    <property type="entry name" value="Nucleotide cyclase"/>
    <property type="match status" value="1"/>
</dbReference>
<dbReference type="Pfam" id="PF00563">
    <property type="entry name" value="EAL"/>
    <property type="match status" value="1"/>
</dbReference>
<dbReference type="SMART" id="SM00065">
    <property type="entry name" value="GAF"/>
    <property type="match status" value="1"/>
</dbReference>
<dbReference type="Pfam" id="PF00990">
    <property type="entry name" value="GGDEF"/>
    <property type="match status" value="1"/>
</dbReference>
<dbReference type="EMBL" id="BAABDF010000007">
    <property type="protein sequence ID" value="GAA3868174.1"/>
    <property type="molecule type" value="Genomic_DNA"/>
</dbReference>
<comment type="caution">
    <text evidence="5">The sequence shown here is derived from an EMBL/GenBank/DDBJ whole genome shotgun (WGS) entry which is preliminary data.</text>
</comment>
<dbReference type="SUPFAM" id="SSF55785">
    <property type="entry name" value="PYP-like sensor domain (PAS domain)"/>
    <property type="match status" value="2"/>
</dbReference>
<dbReference type="PANTHER" id="PTHR44757">
    <property type="entry name" value="DIGUANYLATE CYCLASE DGCP"/>
    <property type="match status" value="1"/>
</dbReference>
<dbReference type="Proteomes" id="UP001399917">
    <property type="component" value="Unassembled WGS sequence"/>
</dbReference>
<evidence type="ECO:0000313" key="6">
    <source>
        <dbReference type="Proteomes" id="UP001399917"/>
    </source>
</evidence>
<feature type="domain" description="EAL" evidence="3">
    <location>
        <begin position="635"/>
        <end position="887"/>
    </location>
</feature>
<dbReference type="SUPFAM" id="SSF55781">
    <property type="entry name" value="GAF domain-like"/>
    <property type="match status" value="1"/>
</dbReference>
<dbReference type="RefSeq" id="WP_344846480.1">
    <property type="nucleotide sequence ID" value="NZ_BAABDF010000007.1"/>
</dbReference>
<dbReference type="Gene3D" id="3.30.450.20">
    <property type="entry name" value="PAS domain"/>
    <property type="match status" value="2"/>
</dbReference>
<evidence type="ECO:0000259" key="4">
    <source>
        <dbReference type="PROSITE" id="PS50887"/>
    </source>
</evidence>
<dbReference type="InterPro" id="IPR003018">
    <property type="entry name" value="GAF"/>
</dbReference>
<feature type="domain" description="PAC" evidence="2">
    <location>
        <begin position="257"/>
        <end position="308"/>
    </location>
</feature>
<evidence type="ECO:0000256" key="1">
    <source>
        <dbReference type="SAM" id="Coils"/>
    </source>
</evidence>
<dbReference type="Pfam" id="PF12860">
    <property type="entry name" value="PAS_7"/>
    <property type="match status" value="1"/>
</dbReference>
<dbReference type="SMART" id="SM00052">
    <property type="entry name" value="EAL"/>
    <property type="match status" value="1"/>
</dbReference>
<gene>
    <name evidence="5" type="ORF">GCM10022404_17830</name>
</gene>